<dbReference type="Proteomes" id="UP000248863">
    <property type="component" value="Unassembled WGS sequence"/>
</dbReference>
<evidence type="ECO:0000313" key="4">
    <source>
        <dbReference type="Proteomes" id="UP000248863"/>
    </source>
</evidence>
<sequence length="90" mass="9126">MSTIARTPARLAIAAAVTLATVSGALAAPRQQTQAPRDVYAAGQTWGAAPVLPSEAYGAYASAPQGWGSQGGYTSLSAPDRHDQAKGNID</sequence>
<evidence type="ECO:0008006" key="5">
    <source>
        <dbReference type="Google" id="ProtNLM"/>
    </source>
</evidence>
<evidence type="ECO:0000256" key="2">
    <source>
        <dbReference type="SAM" id="SignalP"/>
    </source>
</evidence>
<dbReference type="AlphaFoldDB" id="A0A327KY28"/>
<name>A0A327KY28_9BRAD</name>
<feature type="chain" id="PRO_5016309349" description="BA14K family protein" evidence="2">
    <location>
        <begin position="28"/>
        <end position="90"/>
    </location>
</feature>
<keyword evidence="2" id="KW-0732">Signal</keyword>
<gene>
    <name evidence="3" type="ORF">CH338_06605</name>
</gene>
<proteinExistence type="predicted"/>
<accession>A0A327KY28</accession>
<reference evidence="3 4" key="1">
    <citation type="submission" date="2017-07" db="EMBL/GenBank/DDBJ databases">
        <title>Draft Genome Sequences of Select Purple Nonsulfur Bacteria.</title>
        <authorList>
            <person name="Lasarre B."/>
            <person name="Mckinlay J.B."/>
        </authorList>
    </citation>
    <scope>NUCLEOTIDE SEQUENCE [LARGE SCALE GENOMIC DNA]</scope>
    <source>
        <strain evidence="3 4">DSM 11907</strain>
    </source>
</reference>
<evidence type="ECO:0000256" key="1">
    <source>
        <dbReference type="SAM" id="MobiDB-lite"/>
    </source>
</evidence>
<dbReference type="EMBL" id="NPEU01000044">
    <property type="protein sequence ID" value="RAI40308.1"/>
    <property type="molecule type" value="Genomic_DNA"/>
</dbReference>
<feature type="signal peptide" evidence="2">
    <location>
        <begin position="1"/>
        <end position="27"/>
    </location>
</feature>
<feature type="region of interest" description="Disordered" evidence="1">
    <location>
        <begin position="70"/>
        <end position="90"/>
    </location>
</feature>
<comment type="caution">
    <text evidence="3">The sequence shown here is derived from an EMBL/GenBank/DDBJ whole genome shotgun (WGS) entry which is preliminary data.</text>
</comment>
<organism evidence="3 4">
    <name type="scientific">Rhodoplanes elegans</name>
    <dbReference type="NCBI Taxonomy" id="29408"/>
    <lineage>
        <taxon>Bacteria</taxon>
        <taxon>Pseudomonadati</taxon>
        <taxon>Pseudomonadota</taxon>
        <taxon>Alphaproteobacteria</taxon>
        <taxon>Hyphomicrobiales</taxon>
        <taxon>Nitrobacteraceae</taxon>
        <taxon>Rhodoplanes</taxon>
    </lineage>
</organism>
<keyword evidence="4" id="KW-1185">Reference proteome</keyword>
<evidence type="ECO:0000313" key="3">
    <source>
        <dbReference type="EMBL" id="RAI40308.1"/>
    </source>
</evidence>
<dbReference type="OrthoDB" id="10010152at2"/>
<feature type="compositionally biased region" description="Basic and acidic residues" evidence="1">
    <location>
        <begin position="79"/>
        <end position="90"/>
    </location>
</feature>
<protein>
    <recommendedName>
        <fullName evidence="5">BA14K family protein</fullName>
    </recommendedName>
</protein>
<dbReference type="RefSeq" id="WP_111356338.1">
    <property type="nucleotide sequence ID" value="NZ_NHSK01000241.1"/>
</dbReference>